<comment type="caution">
    <text evidence="1">The sequence shown here is derived from an EMBL/GenBank/DDBJ whole genome shotgun (WGS) entry which is preliminary data.</text>
</comment>
<protein>
    <submittedName>
        <fullName evidence="1">Uncharacterized protein</fullName>
    </submittedName>
</protein>
<accession>A0ACC2JE35</accession>
<proteinExistence type="predicted"/>
<keyword evidence="2" id="KW-1185">Reference proteome</keyword>
<reference evidence="1" key="1">
    <citation type="submission" date="2022-12" db="EMBL/GenBank/DDBJ databases">
        <title>Genome Sequence of Lasiodiplodia mahajangana.</title>
        <authorList>
            <person name="Buettner E."/>
        </authorList>
    </citation>
    <scope>NUCLEOTIDE SEQUENCE</scope>
    <source>
        <strain evidence="1">VT137</strain>
    </source>
</reference>
<evidence type="ECO:0000313" key="1">
    <source>
        <dbReference type="EMBL" id="KAJ8125796.1"/>
    </source>
</evidence>
<dbReference type="Proteomes" id="UP001153332">
    <property type="component" value="Unassembled WGS sequence"/>
</dbReference>
<evidence type="ECO:0000313" key="2">
    <source>
        <dbReference type="Proteomes" id="UP001153332"/>
    </source>
</evidence>
<gene>
    <name evidence="1" type="ORF">O1611_g7842</name>
</gene>
<organism evidence="1 2">
    <name type="scientific">Lasiodiplodia mahajangana</name>
    <dbReference type="NCBI Taxonomy" id="1108764"/>
    <lineage>
        <taxon>Eukaryota</taxon>
        <taxon>Fungi</taxon>
        <taxon>Dikarya</taxon>
        <taxon>Ascomycota</taxon>
        <taxon>Pezizomycotina</taxon>
        <taxon>Dothideomycetes</taxon>
        <taxon>Dothideomycetes incertae sedis</taxon>
        <taxon>Botryosphaeriales</taxon>
        <taxon>Botryosphaeriaceae</taxon>
        <taxon>Lasiodiplodia</taxon>
    </lineage>
</organism>
<dbReference type="EMBL" id="JAPUUL010002173">
    <property type="protein sequence ID" value="KAJ8125796.1"/>
    <property type="molecule type" value="Genomic_DNA"/>
</dbReference>
<sequence length="371" mass="41254">MDSYNHFGSSLPKLVYDSDSTSTSTSVRIPSSPTGEDSPQPTSPMTSKMFEVDRSLDTSETPEASEPEQAMRLALEDKFKTLLDEFKTRVDGGFNDYEEWNNYLRKELGSRENSRAYHQWARKQLEPKPPPDSSLVALAKSIPFANWIHGNDPTTHLNSVIRHTYRLRILEVQDLQCRYDDFRLGLKVGGRPLIPPPTEEDVIDAYRVDRISPGYIFGIRYARLDNGENQDLLVAPLGRIVFKPMASNDGKDWLDPGLALVVNILKDGTAANLLIVSAAGNYRDEDDEGGPVPTKLPGLPKFTVAQLDQTIGLIPQSQNDVDQNIRDKLKIESISMPIIAEAGASFITRSPVPVVMFPLNNVGQESAVIEN</sequence>
<name>A0ACC2JE35_9PEZI</name>